<reference evidence="1 2" key="1">
    <citation type="submission" date="2019-02" db="EMBL/GenBank/DDBJ databases">
        <title>Deep-cultivation of Planctomycetes and their phenomic and genomic characterization uncovers novel biology.</title>
        <authorList>
            <person name="Wiegand S."/>
            <person name="Jogler M."/>
            <person name="Boedeker C."/>
            <person name="Pinto D."/>
            <person name="Vollmers J."/>
            <person name="Rivas-Marin E."/>
            <person name="Kohn T."/>
            <person name="Peeters S.H."/>
            <person name="Heuer A."/>
            <person name="Rast P."/>
            <person name="Oberbeckmann S."/>
            <person name="Bunk B."/>
            <person name="Jeske O."/>
            <person name="Meyerdierks A."/>
            <person name="Storesund J.E."/>
            <person name="Kallscheuer N."/>
            <person name="Luecker S."/>
            <person name="Lage O.M."/>
            <person name="Pohl T."/>
            <person name="Merkel B.J."/>
            <person name="Hornburger P."/>
            <person name="Mueller R.-W."/>
            <person name="Bruemmer F."/>
            <person name="Labrenz M."/>
            <person name="Spormann A.M."/>
            <person name="Op Den Camp H."/>
            <person name="Overmann J."/>
            <person name="Amann R."/>
            <person name="Jetten M.S.M."/>
            <person name="Mascher T."/>
            <person name="Medema M.H."/>
            <person name="Devos D.P."/>
            <person name="Kaster A.-K."/>
            <person name="Ovreas L."/>
            <person name="Rohde M."/>
            <person name="Galperin M.Y."/>
            <person name="Jogler C."/>
        </authorList>
    </citation>
    <scope>NUCLEOTIDE SEQUENCE [LARGE SCALE GENOMIC DNA]</scope>
    <source>
        <strain evidence="1 2">Q31b</strain>
    </source>
</reference>
<organism evidence="1 2">
    <name type="scientific">Novipirellula aureliae</name>
    <dbReference type="NCBI Taxonomy" id="2527966"/>
    <lineage>
        <taxon>Bacteria</taxon>
        <taxon>Pseudomonadati</taxon>
        <taxon>Planctomycetota</taxon>
        <taxon>Planctomycetia</taxon>
        <taxon>Pirellulales</taxon>
        <taxon>Pirellulaceae</taxon>
        <taxon>Novipirellula</taxon>
    </lineage>
</organism>
<comment type="caution">
    <text evidence="1">The sequence shown here is derived from an EMBL/GenBank/DDBJ whole genome shotgun (WGS) entry which is preliminary data.</text>
</comment>
<name>A0A5C6E1M3_9BACT</name>
<dbReference type="Proteomes" id="UP000315471">
    <property type="component" value="Unassembled WGS sequence"/>
</dbReference>
<dbReference type="AlphaFoldDB" id="A0A5C6E1M3"/>
<protein>
    <submittedName>
        <fullName evidence="1">Uncharacterized protein</fullName>
    </submittedName>
</protein>
<gene>
    <name evidence="1" type="ORF">Q31b_30110</name>
</gene>
<dbReference type="EMBL" id="SJPY01000004">
    <property type="protein sequence ID" value="TWU41561.1"/>
    <property type="molecule type" value="Genomic_DNA"/>
</dbReference>
<accession>A0A5C6E1M3</accession>
<sequence length="73" mass="8125">MKESRECWAEKPMIHPAGAKFSPYTTHSKGTKMCSIPAPIPAPAPPLRWFVALLGEWENEENGSPLVDFSLEN</sequence>
<proteinExistence type="predicted"/>
<evidence type="ECO:0000313" key="2">
    <source>
        <dbReference type="Proteomes" id="UP000315471"/>
    </source>
</evidence>
<keyword evidence="2" id="KW-1185">Reference proteome</keyword>
<evidence type="ECO:0000313" key="1">
    <source>
        <dbReference type="EMBL" id="TWU41561.1"/>
    </source>
</evidence>